<dbReference type="GeneID" id="2907136"/>
<organism evidence="3 5">
    <name type="scientific">Yarrowia lipolytica</name>
    <name type="common">Candida lipolytica</name>
    <dbReference type="NCBI Taxonomy" id="4952"/>
    <lineage>
        <taxon>Eukaryota</taxon>
        <taxon>Fungi</taxon>
        <taxon>Dikarya</taxon>
        <taxon>Ascomycota</taxon>
        <taxon>Saccharomycotina</taxon>
        <taxon>Dipodascomycetes</taxon>
        <taxon>Dipodascales</taxon>
        <taxon>Dipodascales incertae sedis</taxon>
        <taxon>Yarrowia</taxon>
    </lineage>
</organism>
<gene>
    <name evidence="4" type="ORF">B0I71DRAFT_171508</name>
    <name evidence="3" type="ORF">YALI1_B21935g</name>
</gene>
<dbReference type="EMBL" id="CP017554">
    <property type="protein sequence ID" value="AOW01811.1"/>
    <property type="molecule type" value="Genomic_DNA"/>
</dbReference>
<feature type="transmembrane region" description="Helical" evidence="2">
    <location>
        <begin position="43"/>
        <end position="64"/>
    </location>
</feature>
<feature type="transmembrane region" description="Helical" evidence="2">
    <location>
        <begin position="137"/>
        <end position="158"/>
    </location>
</feature>
<evidence type="ECO:0000313" key="5">
    <source>
        <dbReference type="Proteomes" id="UP000182444"/>
    </source>
</evidence>
<protein>
    <submittedName>
        <fullName evidence="3">Uncharacterized protein</fullName>
    </submittedName>
</protein>
<dbReference type="VEuPathDB" id="FungiDB:YALI1_B21935g"/>
<feature type="transmembrane region" description="Helical" evidence="2">
    <location>
        <begin position="252"/>
        <end position="273"/>
    </location>
</feature>
<dbReference type="PANTHER" id="PTHR42109">
    <property type="entry name" value="UNPLACED GENOMIC SCAFFOLD UM_SCAF_CONTIG_1.265, WHOLE GENOME SHOTGUN SEQUENCE"/>
    <property type="match status" value="1"/>
</dbReference>
<sequence length="312" mass="35295">MIFFDKHMGAAALTFLVLYLFALIICIYILIQRGFKTRFSFIALVCLIRVGAQISGVGFSIQGWEHYEWLIAYLILGAEGYFAIVLAAYHFVAVFERLVTGDSFLHPKLPLELKERKGPSASYDRFVWHLRHDVSFYFHYLLIPANVILIFGGTRTIGVDEDEWSTSPLVTEGKILRVVGQSIFLGGCVFLLAYAVRLWLGKKLRGAPLTAVLLAGPPLLVRGAFGIIAALVSDFNYYDFNNYSASGLKIKFLLGEYLMGTTMEYLATMFLLLSHFTSFSIRELEQANETRETSRSSREDTIEEPFIYTPKE</sequence>
<evidence type="ECO:0000313" key="3">
    <source>
        <dbReference type="EMBL" id="AOW01811.1"/>
    </source>
</evidence>
<accession>A0A1H6PWQ1</accession>
<reference evidence="3 5" key="1">
    <citation type="journal article" date="2016" name="PLoS ONE">
        <title>Sequence Assembly of Yarrowia lipolytica Strain W29/CLIB89 Shows Transposable Element Diversity.</title>
        <authorList>
            <person name="Magnan C."/>
            <person name="Yu J."/>
            <person name="Chang I."/>
            <person name="Jahn E."/>
            <person name="Kanomata Y."/>
            <person name="Wu J."/>
            <person name="Zeller M."/>
            <person name="Oakes M."/>
            <person name="Baldi P."/>
            <person name="Sandmeyer S."/>
        </authorList>
    </citation>
    <scope>NUCLEOTIDE SEQUENCE [LARGE SCALE GENOMIC DNA]</scope>
    <source>
        <strain evidence="3">CLIB89</strain>
        <strain evidence="5">CLIB89(W29)</strain>
    </source>
</reference>
<reference evidence="4 6" key="2">
    <citation type="submission" date="2018-07" db="EMBL/GenBank/DDBJ databases">
        <title>Draft Genome Assemblies for Five Robust Yarrowia lipolytica Strains Exhibiting High Lipid Production and Pentose Sugar Utilization and Sugar Alcohol Secretion from Undetoxified Lignocellulosic Biomass Hydrolysates.</title>
        <authorList>
            <consortium name="DOE Joint Genome Institute"/>
            <person name="Walker C."/>
            <person name="Ryu S."/>
            <person name="Na H."/>
            <person name="Zane M."/>
            <person name="LaButti K."/>
            <person name="Lipzen A."/>
            <person name="Haridas S."/>
            <person name="Barry K."/>
            <person name="Grigoriev I.V."/>
            <person name="Quarterman J."/>
            <person name="Slininger P."/>
            <person name="Dien B."/>
            <person name="Trinh C.T."/>
        </authorList>
    </citation>
    <scope>NUCLEOTIDE SEQUENCE [LARGE SCALE GENOMIC DNA]</scope>
    <source>
        <strain evidence="4 6">YB392</strain>
    </source>
</reference>
<dbReference type="VEuPathDB" id="FungiDB:YALI0_B16852g"/>
<feature type="transmembrane region" description="Helical" evidence="2">
    <location>
        <begin position="212"/>
        <end position="232"/>
    </location>
</feature>
<feature type="transmembrane region" description="Helical" evidence="2">
    <location>
        <begin position="12"/>
        <end position="31"/>
    </location>
</feature>
<keyword evidence="2" id="KW-0472">Membrane</keyword>
<dbReference type="AlphaFoldDB" id="A0A1H6PWQ1"/>
<keyword evidence="2" id="KW-1133">Transmembrane helix</keyword>
<dbReference type="OMA" id="GYEHWQW"/>
<evidence type="ECO:0000256" key="2">
    <source>
        <dbReference type="SAM" id="Phobius"/>
    </source>
</evidence>
<proteinExistence type="predicted"/>
<evidence type="ECO:0000256" key="1">
    <source>
        <dbReference type="SAM" id="MobiDB-lite"/>
    </source>
</evidence>
<evidence type="ECO:0000313" key="6">
    <source>
        <dbReference type="Proteomes" id="UP000256601"/>
    </source>
</evidence>
<evidence type="ECO:0000313" key="4">
    <source>
        <dbReference type="EMBL" id="RDW28356.1"/>
    </source>
</evidence>
<feature type="transmembrane region" description="Helical" evidence="2">
    <location>
        <begin position="178"/>
        <end position="200"/>
    </location>
</feature>
<keyword evidence="2" id="KW-0812">Transmembrane</keyword>
<feature type="transmembrane region" description="Helical" evidence="2">
    <location>
        <begin position="70"/>
        <end position="95"/>
    </location>
</feature>
<dbReference type="PANTHER" id="PTHR42109:SF2">
    <property type="entry name" value="INTEGRAL MEMBRANE PROTEIN"/>
    <property type="match status" value="1"/>
</dbReference>
<name>A0A1H6PWQ1_YARLL</name>
<feature type="region of interest" description="Disordered" evidence="1">
    <location>
        <begin position="289"/>
        <end position="312"/>
    </location>
</feature>
<dbReference type="EMBL" id="KZ858953">
    <property type="protein sequence ID" value="RDW28356.1"/>
    <property type="molecule type" value="Genomic_DNA"/>
</dbReference>
<dbReference type="Proteomes" id="UP000182444">
    <property type="component" value="Chromosome 1B"/>
</dbReference>
<dbReference type="Proteomes" id="UP000256601">
    <property type="component" value="Unassembled WGS sequence"/>
</dbReference>
<feature type="compositionally biased region" description="Basic and acidic residues" evidence="1">
    <location>
        <begin position="289"/>
        <end position="300"/>
    </location>
</feature>
<dbReference type="eggNOG" id="ENOG502S6RY">
    <property type="taxonomic scope" value="Eukaryota"/>
</dbReference>
<dbReference type="KEGG" id="yli:2907136"/>